<dbReference type="EMBL" id="JAYXNZ010000002">
    <property type="protein sequence ID" value="MEC7056692.1"/>
    <property type="molecule type" value="Genomic_DNA"/>
</dbReference>
<sequence>MATVVAFHAHPDDEVLMTGGTLARAAAEGHRVVIVVATDGATDAVGQGEPPRLGELRASAAVLGAARVVHLGYADSGNGAVVNPDPPDRVRFTRADPQEAAARLAGIIQEEKAQVLLSYDANGGYGHRDHVRVHEVGRRAASLAGVEQVLEATIPRDLVVRVLKLVDWLRLPIRHDAVAPSTAYSSRSVITHRVNVRKFAKQKQAALAAHQSQVNGTGRLAPIMRALIRLPTPLFGLLLGREWFISPPELGSTKHSGLFRDSG</sequence>
<comment type="caution">
    <text evidence="2">The sequence shown here is derived from an EMBL/GenBank/DDBJ whole genome shotgun (WGS) entry which is preliminary data.</text>
</comment>
<protein>
    <submittedName>
        <fullName evidence="2">PIG-L family deacetylase</fullName>
    </submittedName>
</protein>
<dbReference type="InterPro" id="IPR003737">
    <property type="entry name" value="GlcNAc_PI_deacetylase-related"/>
</dbReference>
<name>A0ABU6M796_9ACTN</name>
<dbReference type="PANTHER" id="PTHR12993:SF26">
    <property type="entry name" value="1D-MYO-INOSITOL 2-ACETAMIDO-2-DEOXY-ALPHA-D-GLUCOPYRANOSIDE DEACETYLASE"/>
    <property type="match status" value="1"/>
</dbReference>
<dbReference type="PANTHER" id="PTHR12993">
    <property type="entry name" value="N-ACETYLGLUCOSAMINYL-PHOSPHATIDYLINOSITOL DE-N-ACETYLASE-RELATED"/>
    <property type="match status" value="1"/>
</dbReference>
<proteinExistence type="predicted"/>
<dbReference type="SUPFAM" id="SSF102588">
    <property type="entry name" value="LmbE-like"/>
    <property type="match status" value="1"/>
</dbReference>
<keyword evidence="3" id="KW-1185">Reference proteome</keyword>
<dbReference type="Proteomes" id="UP001353952">
    <property type="component" value="Unassembled WGS sequence"/>
</dbReference>
<accession>A0ABU6M796</accession>
<keyword evidence="1" id="KW-0862">Zinc</keyword>
<dbReference type="InterPro" id="IPR024078">
    <property type="entry name" value="LmbE-like_dom_sf"/>
</dbReference>
<reference evidence="2 3" key="1">
    <citation type="submission" date="2024-01" db="EMBL/GenBank/DDBJ databases">
        <title>Genome analysis.</title>
        <authorList>
            <person name="Zhang K."/>
        </authorList>
    </citation>
    <scope>NUCLEOTIDE SEQUENCE [LARGE SCALE GENOMIC DNA]</scope>
    <source>
        <strain evidence="2 3">CGMCC 4.1753</strain>
    </source>
</reference>
<evidence type="ECO:0000256" key="1">
    <source>
        <dbReference type="ARBA" id="ARBA00022833"/>
    </source>
</evidence>
<evidence type="ECO:0000313" key="3">
    <source>
        <dbReference type="Proteomes" id="UP001353952"/>
    </source>
</evidence>
<gene>
    <name evidence="2" type="ORF">RFN57_31030</name>
</gene>
<dbReference type="Pfam" id="PF02585">
    <property type="entry name" value="PIG-L"/>
    <property type="match status" value="1"/>
</dbReference>
<evidence type="ECO:0000313" key="2">
    <source>
        <dbReference type="EMBL" id="MEC7056692.1"/>
    </source>
</evidence>
<organism evidence="2 3">
    <name type="scientific">Streptomyces violaceochromogenes</name>
    <dbReference type="NCBI Taxonomy" id="67377"/>
    <lineage>
        <taxon>Bacteria</taxon>
        <taxon>Bacillati</taxon>
        <taxon>Actinomycetota</taxon>
        <taxon>Actinomycetes</taxon>
        <taxon>Kitasatosporales</taxon>
        <taxon>Streptomycetaceae</taxon>
        <taxon>Streptomyces</taxon>
    </lineage>
</organism>
<dbReference type="Gene3D" id="3.40.50.10320">
    <property type="entry name" value="LmbE-like"/>
    <property type="match status" value="1"/>
</dbReference>
<dbReference type="RefSeq" id="WP_191846101.1">
    <property type="nucleotide sequence ID" value="NZ_BMUO01000003.1"/>
</dbReference>